<proteinExistence type="predicted"/>
<organism evidence="2 3">
    <name type="scientific">Candidatus Barnesiella excrementipullorum</name>
    <dbReference type="NCBI Taxonomy" id="2838479"/>
    <lineage>
        <taxon>Bacteria</taxon>
        <taxon>Pseudomonadati</taxon>
        <taxon>Bacteroidota</taxon>
        <taxon>Bacteroidia</taxon>
        <taxon>Bacteroidales</taxon>
        <taxon>Barnesiellaceae</taxon>
        <taxon>Barnesiella</taxon>
    </lineage>
</organism>
<feature type="compositionally biased region" description="Polar residues" evidence="1">
    <location>
        <begin position="10"/>
        <end position="19"/>
    </location>
</feature>
<reference evidence="2" key="1">
    <citation type="journal article" date="2021" name="PeerJ">
        <title>Extensive microbial diversity within the chicken gut microbiome revealed by metagenomics and culture.</title>
        <authorList>
            <person name="Gilroy R."/>
            <person name="Ravi A."/>
            <person name="Getino M."/>
            <person name="Pursley I."/>
            <person name="Horton D.L."/>
            <person name="Alikhan N.F."/>
            <person name="Baker D."/>
            <person name="Gharbi K."/>
            <person name="Hall N."/>
            <person name="Watson M."/>
            <person name="Adriaenssens E.M."/>
            <person name="Foster-Nyarko E."/>
            <person name="Jarju S."/>
            <person name="Secka A."/>
            <person name="Antonio M."/>
            <person name="Oren A."/>
            <person name="Chaudhuri R.R."/>
            <person name="La Ragione R."/>
            <person name="Hildebrand F."/>
            <person name="Pallen M.J."/>
        </authorList>
    </citation>
    <scope>NUCLEOTIDE SEQUENCE</scope>
    <source>
        <strain evidence="2">ChiHjej12B11-16260</strain>
    </source>
</reference>
<comment type="caution">
    <text evidence="2">The sequence shown here is derived from an EMBL/GenBank/DDBJ whole genome shotgun (WGS) entry which is preliminary data.</text>
</comment>
<accession>A0A9D1VS58</accession>
<evidence type="ECO:0000256" key="1">
    <source>
        <dbReference type="SAM" id="MobiDB-lite"/>
    </source>
</evidence>
<sequence>MWRNREKTPRNPSGISEEQPTYKDYAAEEPIDPAKIEYIDYEEVKSDDKS</sequence>
<feature type="region of interest" description="Disordered" evidence="1">
    <location>
        <begin position="1"/>
        <end position="29"/>
    </location>
</feature>
<dbReference type="Proteomes" id="UP000824246">
    <property type="component" value="Unassembled WGS sequence"/>
</dbReference>
<evidence type="ECO:0000313" key="2">
    <source>
        <dbReference type="EMBL" id="HIX45871.1"/>
    </source>
</evidence>
<reference evidence="2" key="2">
    <citation type="submission" date="2021-04" db="EMBL/GenBank/DDBJ databases">
        <authorList>
            <person name="Gilroy R."/>
        </authorList>
    </citation>
    <scope>NUCLEOTIDE SEQUENCE</scope>
    <source>
        <strain evidence="2">ChiHjej12B11-16260</strain>
    </source>
</reference>
<protein>
    <submittedName>
        <fullName evidence="2">Uncharacterized protein</fullName>
    </submittedName>
</protein>
<gene>
    <name evidence="2" type="ORF">H9982_06585</name>
</gene>
<evidence type="ECO:0000313" key="3">
    <source>
        <dbReference type="Proteomes" id="UP000824246"/>
    </source>
</evidence>
<dbReference type="AlphaFoldDB" id="A0A9D1VS58"/>
<dbReference type="EMBL" id="DXFB01000168">
    <property type="protein sequence ID" value="HIX45871.1"/>
    <property type="molecule type" value="Genomic_DNA"/>
</dbReference>
<name>A0A9D1VS58_9BACT</name>